<accession>A0A512AR23</accession>
<proteinExistence type="predicted"/>
<sequence length="128" mass="13941">MRKAARAADKQRQASSNHRVRRQAEAQRLRKHEPQDAAGLGVFGQNLPGRAIDQAVEIGEPAQRFLRDGKREGAVIAALDRAQYRRGGLIERIATAQHGIEQAQRSAASRDAGKVIAGIRGMGSTGHW</sequence>
<comment type="caution">
    <text evidence="2">The sequence shown here is derived from an EMBL/GenBank/DDBJ whole genome shotgun (WGS) entry which is preliminary data.</text>
</comment>
<reference evidence="2 3" key="1">
    <citation type="submission" date="2019-07" db="EMBL/GenBank/DDBJ databases">
        <title>Whole genome shotgun sequence of Novosphingobium sediminis NBRC 106119.</title>
        <authorList>
            <person name="Hosoyama A."/>
            <person name="Uohara A."/>
            <person name="Ohji S."/>
            <person name="Ichikawa N."/>
        </authorList>
    </citation>
    <scope>NUCLEOTIDE SEQUENCE [LARGE SCALE GENOMIC DNA]</scope>
    <source>
        <strain evidence="2 3">NBRC 106119</strain>
    </source>
</reference>
<keyword evidence="3" id="KW-1185">Reference proteome</keyword>
<gene>
    <name evidence="2" type="ORF">NSE01_40010</name>
</gene>
<evidence type="ECO:0000256" key="1">
    <source>
        <dbReference type="SAM" id="MobiDB-lite"/>
    </source>
</evidence>
<dbReference type="EMBL" id="BJYR01000037">
    <property type="protein sequence ID" value="GEO02169.1"/>
    <property type="molecule type" value="Genomic_DNA"/>
</dbReference>
<feature type="region of interest" description="Disordered" evidence="1">
    <location>
        <begin position="1"/>
        <end position="44"/>
    </location>
</feature>
<protein>
    <submittedName>
        <fullName evidence="2">Uncharacterized protein</fullName>
    </submittedName>
</protein>
<feature type="compositionally biased region" description="Basic and acidic residues" evidence="1">
    <location>
        <begin position="1"/>
        <end position="12"/>
    </location>
</feature>
<evidence type="ECO:0000313" key="2">
    <source>
        <dbReference type="EMBL" id="GEO02169.1"/>
    </source>
</evidence>
<evidence type="ECO:0000313" key="3">
    <source>
        <dbReference type="Proteomes" id="UP000321464"/>
    </source>
</evidence>
<dbReference type="Proteomes" id="UP000321464">
    <property type="component" value="Unassembled WGS sequence"/>
</dbReference>
<organism evidence="2 3">
    <name type="scientific">Novosphingobium sediminis</name>
    <dbReference type="NCBI Taxonomy" id="707214"/>
    <lineage>
        <taxon>Bacteria</taxon>
        <taxon>Pseudomonadati</taxon>
        <taxon>Pseudomonadota</taxon>
        <taxon>Alphaproteobacteria</taxon>
        <taxon>Sphingomonadales</taxon>
        <taxon>Sphingomonadaceae</taxon>
        <taxon>Novosphingobium</taxon>
    </lineage>
</organism>
<feature type="compositionally biased region" description="Basic and acidic residues" evidence="1">
    <location>
        <begin position="22"/>
        <end position="35"/>
    </location>
</feature>
<dbReference type="AlphaFoldDB" id="A0A512AR23"/>
<name>A0A512AR23_9SPHN</name>